<comment type="catalytic activity">
    <reaction evidence="5">
        <text>D-xylose + NADP(+) = D-xylono-1,5-lactone + NADPH + H(+)</text>
        <dbReference type="Rhea" id="RHEA:22000"/>
        <dbReference type="ChEBI" id="CHEBI:15378"/>
        <dbReference type="ChEBI" id="CHEBI:15867"/>
        <dbReference type="ChEBI" id="CHEBI:53455"/>
        <dbReference type="ChEBI" id="CHEBI:57783"/>
        <dbReference type="ChEBI" id="CHEBI:58349"/>
        <dbReference type="EC" id="1.1.1.179"/>
    </reaction>
</comment>
<evidence type="ECO:0000313" key="8">
    <source>
        <dbReference type="EMBL" id="KIW64072.1"/>
    </source>
</evidence>
<evidence type="ECO:0000256" key="1">
    <source>
        <dbReference type="ARBA" id="ARBA00010928"/>
    </source>
</evidence>
<dbReference type="GO" id="GO:0000166">
    <property type="term" value="F:nucleotide binding"/>
    <property type="evidence" value="ECO:0007669"/>
    <property type="project" value="InterPro"/>
</dbReference>
<feature type="domain" description="Gfo/Idh/MocA-like oxidoreductase N-terminal" evidence="6">
    <location>
        <begin position="72"/>
        <end position="206"/>
    </location>
</feature>
<keyword evidence="2" id="KW-0560">Oxidoreductase</keyword>
<evidence type="ECO:0000256" key="4">
    <source>
        <dbReference type="ARBA" id="ARBA00042988"/>
    </source>
</evidence>
<evidence type="ECO:0000256" key="2">
    <source>
        <dbReference type="ARBA" id="ARBA00023002"/>
    </source>
</evidence>
<dbReference type="Pfam" id="PF22725">
    <property type="entry name" value="GFO_IDH_MocA_C3"/>
    <property type="match status" value="1"/>
</dbReference>
<comment type="similarity">
    <text evidence="1">Belongs to the Gfo/Idh/MocA family.</text>
</comment>
<keyword evidence="9" id="KW-1185">Reference proteome</keyword>
<dbReference type="SUPFAM" id="SSF51735">
    <property type="entry name" value="NAD(P)-binding Rossmann-fold domains"/>
    <property type="match status" value="1"/>
</dbReference>
<dbReference type="STRING" id="5601.A0A0D2DPD7"/>
<dbReference type="Pfam" id="PF01408">
    <property type="entry name" value="GFO_IDH_MocA"/>
    <property type="match status" value="1"/>
</dbReference>
<reference evidence="8 9" key="1">
    <citation type="submission" date="2015-01" db="EMBL/GenBank/DDBJ databases">
        <title>The Genome Sequence of Capronia semiimmersa CBS27337.</title>
        <authorList>
            <consortium name="The Broad Institute Genomics Platform"/>
            <person name="Cuomo C."/>
            <person name="de Hoog S."/>
            <person name="Gorbushina A."/>
            <person name="Stielow B."/>
            <person name="Teixiera M."/>
            <person name="Abouelleil A."/>
            <person name="Chapman S.B."/>
            <person name="Priest M."/>
            <person name="Young S.K."/>
            <person name="Wortman J."/>
            <person name="Nusbaum C."/>
            <person name="Birren B."/>
        </authorList>
    </citation>
    <scope>NUCLEOTIDE SEQUENCE [LARGE SCALE GENOMIC DNA]</scope>
    <source>
        <strain evidence="8 9">CBS 27337</strain>
    </source>
</reference>
<dbReference type="InterPro" id="IPR000683">
    <property type="entry name" value="Gfo/Idh/MocA-like_OxRdtase_N"/>
</dbReference>
<gene>
    <name evidence="8" type="ORF">PV04_09030</name>
</gene>
<dbReference type="Proteomes" id="UP000054266">
    <property type="component" value="Unassembled WGS sequence"/>
</dbReference>
<dbReference type="GO" id="GO:0047837">
    <property type="term" value="F:D-xylose 1-dehydrogenase (NADP+) activity"/>
    <property type="evidence" value="ECO:0007669"/>
    <property type="project" value="UniProtKB-EC"/>
</dbReference>
<evidence type="ECO:0000256" key="5">
    <source>
        <dbReference type="ARBA" id="ARBA00049233"/>
    </source>
</evidence>
<feature type="domain" description="GFO/IDH/MocA-like oxidoreductase" evidence="7">
    <location>
        <begin position="219"/>
        <end position="365"/>
    </location>
</feature>
<evidence type="ECO:0000259" key="7">
    <source>
        <dbReference type="Pfam" id="PF22725"/>
    </source>
</evidence>
<dbReference type="PANTHER" id="PTHR22604:SF115">
    <property type="entry name" value="DIHYDRODIOL DEHYDROGENASE, PUTATIVE (AFU_ORTHOLOGUE AFUA_1G07520)-RELATED"/>
    <property type="match status" value="1"/>
</dbReference>
<dbReference type="AlphaFoldDB" id="A0A0D2DPD7"/>
<dbReference type="Gene3D" id="3.30.360.10">
    <property type="entry name" value="Dihydrodipicolinate Reductase, domain 2"/>
    <property type="match status" value="1"/>
</dbReference>
<proteinExistence type="inferred from homology"/>
<protein>
    <recommendedName>
        <fullName evidence="3">D-xylose 1-dehydrogenase (NADP(+), D-xylono-1,5-lactone-forming)</fullName>
        <ecNumber evidence="3">1.1.1.179</ecNumber>
    </recommendedName>
    <alternativeName>
        <fullName evidence="4">D-xylose-NADP dehydrogenase</fullName>
    </alternativeName>
</protein>
<dbReference type="HOGENOM" id="CLU_023194_7_2_1"/>
<evidence type="ECO:0000313" key="9">
    <source>
        <dbReference type="Proteomes" id="UP000054266"/>
    </source>
</evidence>
<name>A0A0D2DPD7_9EURO</name>
<dbReference type="SUPFAM" id="SSF55347">
    <property type="entry name" value="Glyceraldehyde-3-phosphate dehydrogenase-like, C-terminal domain"/>
    <property type="match status" value="1"/>
</dbReference>
<evidence type="ECO:0000256" key="3">
    <source>
        <dbReference type="ARBA" id="ARBA00038984"/>
    </source>
</evidence>
<dbReference type="EMBL" id="KN846961">
    <property type="protein sequence ID" value="KIW64072.1"/>
    <property type="molecule type" value="Genomic_DNA"/>
</dbReference>
<dbReference type="InterPro" id="IPR050984">
    <property type="entry name" value="Gfo/Idh/MocA_domain"/>
</dbReference>
<dbReference type="Gene3D" id="3.40.50.720">
    <property type="entry name" value="NAD(P)-binding Rossmann-like Domain"/>
    <property type="match status" value="1"/>
</dbReference>
<sequence>MWWFGAPVARLKPWRAPPLSPSRVRDRISIPWYITHVGGRLQRRELRACIETIKRETRSNPVAGTMAEPKVIRWGIIATGYIAKTFSNDLLVDPRSRGVTDIKHAIVAVASSSSIANAEKFIAEVVGPQQDKQTTPCTAYGSYEALVKDDAVDLIYIATPHSHHYQVCMLCLEHGKAVLCEKPLVVNAKQVQCLQDMASKHKAFLMEALWTRLLPVSEAVRKYLVDEAVGEVLRVSADLSIGMAPEVFDVSHRMVNLDLAGGALLDLGIYNLSWIFFVLYNLRPVSERVAPRVMGSAMTLDARTGADEATTVVLEFPPPPATTGAASQKHHAAHAIMSTAFRVDSSADPSDKAAPTVRIQGTQGELLLYGPIYNPGRLRLVRKGADPVEQSFPATPGIQGMIYEADEAASCWLKGQLESNVIPWAESLAICEVMDEVRRRSNLKYPDQIETTVYGAAN</sequence>
<dbReference type="InterPro" id="IPR036291">
    <property type="entry name" value="NAD(P)-bd_dom_sf"/>
</dbReference>
<dbReference type="InterPro" id="IPR055170">
    <property type="entry name" value="GFO_IDH_MocA-like_dom"/>
</dbReference>
<evidence type="ECO:0000259" key="6">
    <source>
        <dbReference type="Pfam" id="PF01408"/>
    </source>
</evidence>
<accession>A0A0D2DPD7</accession>
<dbReference type="EC" id="1.1.1.179" evidence="3"/>
<organism evidence="8 9">
    <name type="scientific">Phialophora macrospora</name>
    <dbReference type="NCBI Taxonomy" id="1851006"/>
    <lineage>
        <taxon>Eukaryota</taxon>
        <taxon>Fungi</taxon>
        <taxon>Dikarya</taxon>
        <taxon>Ascomycota</taxon>
        <taxon>Pezizomycotina</taxon>
        <taxon>Eurotiomycetes</taxon>
        <taxon>Chaetothyriomycetidae</taxon>
        <taxon>Chaetothyriales</taxon>
        <taxon>Herpotrichiellaceae</taxon>
        <taxon>Phialophora</taxon>
    </lineage>
</organism>
<dbReference type="PANTHER" id="PTHR22604">
    <property type="entry name" value="OXIDOREDUCTASES"/>
    <property type="match status" value="1"/>
</dbReference>